<sequence length="29" mass="3450">MNGGHDHRFWFYVYAKGCWQMQMLTPMGG</sequence>
<reference evidence="1" key="1">
    <citation type="submission" date="2019-05" db="EMBL/GenBank/DDBJ databases">
        <authorList>
            <person name="Naeem R."/>
            <person name="Antony C."/>
            <person name="Guan Q."/>
        </authorList>
    </citation>
    <scope>NUCLEOTIDE SEQUENCE</scope>
    <source>
        <strain evidence="1">2</strain>
    </source>
</reference>
<name>A0A653ERZ3_9MYCO</name>
<proteinExistence type="predicted"/>
<gene>
    <name evidence="1" type="ORF">BIN_B_03102</name>
</gene>
<accession>A0A653ERZ3</accession>
<evidence type="ECO:0000313" key="1">
    <source>
        <dbReference type="EMBL" id="VTO99630.1"/>
    </source>
</evidence>
<organism evidence="1">
    <name type="scientific">Mycobacterium riyadhense</name>
    <dbReference type="NCBI Taxonomy" id="486698"/>
    <lineage>
        <taxon>Bacteria</taxon>
        <taxon>Bacillati</taxon>
        <taxon>Actinomycetota</taxon>
        <taxon>Actinomycetes</taxon>
        <taxon>Mycobacteriales</taxon>
        <taxon>Mycobacteriaceae</taxon>
        <taxon>Mycobacterium</taxon>
    </lineage>
</organism>
<dbReference type="EMBL" id="LR589094">
    <property type="protein sequence ID" value="VTO99630.1"/>
    <property type="molecule type" value="Genomic_DNA"/>
</dbReference>
<dbReference type="AlphaFoldDB" id="A0A653ERZ3"/>
<protein>
    <submittedName>
        <fullName evidence="1">Uncharacterized protein</fullName>
    </submittedName>
</protein>